<proteinExistence type="predicted"/>
<comment type="subcellular location">
    <subcellularLocation>
        <location evidence="5">Nucleus</location>
    </subcellularLocation>
</comment>
<keyword evidence="10" id="KW-1185">Reference proteome</keyword>
<dbReference type="AlphaFoldDB" id="A0AAD9ASM0"/>
<feature type="region of interest" description="Disordered" evidence="6">
    <location>
        <begin position="67"/>
        <end position="102"/>
    </location>
</feature>
<feature type="domain" description="Homeobox" evidence="7">
    <location>
        <begin position="8"/>
        <end position="71"/>
    </location>
</feature>
<feature type="compositionally biased region" description="Basic residues" evidence="6">
    <location>
        <begin position="204"/>
        <end position="216"/>
    </location>
</feature>
<protein>
    <submittedName>
        <fullName evidence="9">C2H2 type zinc finger containing protein</fullName>
    </submittedName>
</protein>
<evidence type="ECO:0000259" key="8">
    <source>
        <dbReference type="PROSITE" id="PS50157"/>
    </source>
</evidence>
<evidence type="ECO:0000256" key="3">
    <source>
        <dbReference type="ARBA" id="ARBA00023242"/>
    </source>
</evidence>
<feature type="domain" description="C2H2-type" evidence="8">
    <location>
        <begin position="228"/>
        <end position="251"/>
    </location>
</feature>
<reference evidence="9" key="1">
    <citation type="submission" date="2023-01" db="EMBL/GenBank/DDBJ databases">
        <title>Colletotrichum chrysophilum M932 genome sequence.</title>
        <authorList>
            <person name="Baroncelli R."/>
        </authorList>
    </citation>
    <scope>NUCLEOTIDE SEQUENCE</scope>
    <source>
        <strain evidence="9">M932</strain>
    </source>
</reference>
<dbReference type="CDD" id="cd00086">
    <property type="entry name" value="homeodomain"/>
    <property type="match status" value="1"/>
</dbReference>
<dbReference type="GO" id="GO:0008270">
    <property type="term" value="F:zinc ion binding"/>
    <property type="evidence" value="ECO:0007669"/>
    <property type="project" value="UniProtKB-KW"/>
</dbReference>
<organism evidence="9 10">
    <name type="scientific">Colletotrichum chrysophilum</name>
    <dbReference type="NCBI Taxonomy" id="1836956"/>
    <lineage>
        <taxon>Eukaryota</taxon>
        <taxon>Fungi</taxon>
        <taxon>Dikarya</taxon>
        <taxon>Ascomycota</taxon>
        <taxon>Pezizomycotina</taxon>
        <taxon>Sordariomycetes</taxon>
        <taxon>Hypocreomycetidae</taxon>
        <taxon>Glomerellales</taxon>
        <taxon>Glomerellaceae</taxon>
        <taxon>Colletotrichum</taxon>
        <taxon>Colletotrichum gloeosporioides species complex</taxon>
    </lineage>
</organism>
<feature type="DNA-binding region" description="Homeobox" evidence="5">
    <location>
        <begin position="10"/>
        <end position="72"/>
    </location>
</feature>
<dbReference type="EMBL" id="JAQOWY010000056">
    <property type="protein sequence ID" value="KAK1853348.1"/>
    <property type="molecule type" value="Genomic_DNA"/>
</dbReference>
<keyword evidence="4" id="KW-0863">Zinc-finger</keyword>
<dbReference type="InterPro" id="IPR009057">
    <property type="entry name" value="Homeodomain-like_sf"/>
</dbReference>
<keyword evidence="3 5" id="KW-0539">Nucleus</keyword>
<gene>
    <name evidence="9" type="ORF">CCHR01_03975</name>
</gene>
<keyword evidence="1 5" id="KW-0238">DNA-binding</keyword>
<feature type="region of interest" description="Disordered" evidence="6">
    <location>
        <begin position="675"/>
        <end position="704"/>
    </location>
</feature>
<evidence type="ECO:0000313" key="10">
    <source>
        <dbReference type="Proteomes" id="UP001243330"/>
    </source>
</evidence>
<dbReference type="PROSITE" id="PS50157">
    <property type="entry name" value="ZINC_FINGER_C2H2_2"/>
    <property type="match status" value="1"/>
</dbReference>
<dbReference type="InterPro" id="IPR008422">
    <property type="entry name" value="KN_HD"/>
</dbReference>
<evidence type="ECO:0000256" key="5">
    <source>
        <dbReference type="PROSITE-ProRule" id="PRU00108"/>
    </source>
</evidence>
<sequence length="764" mass="86122">MAAPSNSAVPPKIGTRFSRDTARLLKQWLNTHSHYPYPSQADRQSLQLSTGLSKTQISNWLANARRRQKSLANTTPARSPWSDESGAHVPRRPGTPIPNRTRMESHYLDMDPMERWVDSPPEDEPAAVDDIARAIASGNPSASVHMAETFLGDPINAIFPKARSDPSYFMDESSASSVVSSREGSKASASSRGSLKSVSLPPSFKKRGRPRTRKGGHSTPLVQNRGPFQCTFCTETFRAKYEWKRHEKSLHIPLDRWACAPNGPTSVNPSTGAQACVFCERANPDQAHLNLHNYTACHGRVFNRKDHLKQHLRLVHDAPGVGWVIEGWKTATPEIRSRCGFCEQLLPTWEDRVDHLADHFKSGKTMASWTGDWGFEPSVMETVEHFMPPYIIDHERHTPFPFNATLVPPNSPRSAYELLTLELEYFMQRHMDEYGQVPKNTEIQLEACRVIFASEVLCTSPNVQGTDTSSWLRDLIESNEDITTKAKFGSIRSQAESRLSVLRINGKRTLFDSCPLELQLRDYVHTLWASQSIVPMDNDLQAEACRIVSRMEEALTAGSPDFVANWLTKLITSSTTWLYGFKKRTRLLSNTEQKLPGRADSSKSPNDLLGPLDLSMIHASRSNFPMNENDTLGLHPDTHDEGLFLRPKSRSDAFLFEMDDIQYPHVLEMENSENGTASELQLADASSRQYQKLPETAHKTSGSLRRPGWLKSGAFVLNDCNSHRWLSMELKRWAASTMSPNNPTHHVPSDEEIRHQARFLLFDE</sequence>
<dbReference type="InterPro" id="IPR001356">
    <property type="entry name" value="HD"/>
</dbReference>
<name>A0AAD9ASM0_9PEZI</name>
<keyword evidence="4" id="KW-0862">Zinc</keyword>
<dbReference type="SUPFAM" id="SSF46689">
    <property type="entry name" value="Homeodomain-like"/>
    <property type="match status" value="1"/>
</dbReference>
<evidence type="ECO:0000256" key="1">
    <source>
        <dbReference type="ARBA" id="ARBA00023125"/>
    </source>
</evidence>
<dbReference type="GO" id="GO:0006355">
    <property type="term" value="P:regulation of DNA-templated transcription"/>
    <property type="evidence" value="ECO:0007669"/>
    <property type="project" value="InterPro"/>
</dbReference>
<evidence type="ECO:0000256" key="2">
    <source>
        <dbReference type="ARBA" id="ARBA00023155"/>
    </source>
</evidence>
<comment type="caution">
    <text evidence="9">The sequence shown here is derived from an EMBL/GenBank/DDBJ whole genome shotgun (WGS) entry which is preliminary data.</text>
</comment>
<dbReference type="Gene3D" id="1.10.10.60">
    <property type="entry name" value="Homeodomain-like"/>
    <property type="match status" value="1"/>
</dbReference>
<dbReference type="InterPro" id="IPR013087">
    <property type="entry name" value="Znf_C2H2_type"/>
</dbReference>
<dbReference type="PROSITE" id="PS00028">
    <property type="entry name" value="ZINC_FINGER_C2H2_1"/>
    <property type="match status" value="1"/>
</dbReference>
<dbReference type="PANTHER" id="PTHR11850">
    <property type="entry name" value="HOMEOBOX PROTEIN TRANSCRIPTION FACTORS"/>
    <property type="match status" value="1"/>
</dbReference>
<evidence type="ECO:0000256" key="6">
    <source>
        <dbReference type="SAM" id="MobiDB-lite"/>
    </source>
</evidence>
<dbReference type="GO" id="GO:0005634">
    <property type="term" value="C:nucleus"/>
    <property type="evidence" value="ECO:0007669"/>
    <property type="project" value="UniProtKB-SubCell"/>
</dbReference>
<accession>A0AAD9ASM0</accession>
<keyword evidence="4" id="KW-0479">Metal-binding</keyword>
<dbReference type="Gene3D" id="3.30.160.60">
    <property type="entry name" value="Classic Zinc Finger"/>
    <property type="match status" value="1"/>
</dbReference>
<dbReference type="InterPro" id="IPR050224">
    <property type="entry name" value="TALE_homeobox"/>
</dbReference>
<dbReference type="SMART" id="SM00389">
    <property type="entry name" value="HOX"/>
    <property type="match status" value="1"/>
</dbReference>
<evidence type="ECO:0000313" key="9">
    <source>
        <dbReference type="EMBL" id="KAK1853348.1"/>
    </source>
</evidence>
<evidence type="ECO:0000259" key="7">
    <source>
        <dbReference type="PROSITE" id="PS50071"/>
    </source>
</evidence>
<feature type="compositionally biased region" description="Polar residues" evidence="6">
    <location>
        <begin position="675"/>
        <end position="690"/>
    </location>
</feature>
<feature type="region of interest" description="Disordered" evidence="6">
    <location>
        <begin position="178"/>
        <end position="222"/>
    </location>
</feature>
<evidence type="ECO:0000256" key="4">
    <source>
        <dbReference type="PROSITE-ProRule" id="PRU00042"/>
    </source>
</evidence>
<feature type="compositionally biased region" description="Low complexity" evidence="6">
    <location>
        <begin position="178"/>
        <end position="200"/>
    </location>
</feature>
<dbReference type="GO" id="GO:0003677">
    <property type="term" value="F:DNA binding"/>
    <property type="evidence" value="ECO:0007669"/>
    <property type="project" value="UniProtKB-UniRule"/>
</dbReference>
<keyword evidence="2 5" id="KW-0371">Homeobox</keyword>
<dbReference type="PROSITE" id="PS50071">
    <property type="entry name" value="HOMEOBOX_2"/>
    <property type="match status" value="1"/>
</dbReference>
<dbReference type="Proteomes" id="UP001243330">
    <property type="component" value="Unassembled WGS sequence"/>
</dbReference>
<dbReference type="SMART" id="SM00355">
    <property type="entry name" value="ZnF_C2H2"/>
    <property type="match status" value="3"/>
</dbReference>
<dbReference type="Pfam" id="PF05920">
    <property type="entry name" value="Homeobox_KN"/>
    <property type="match status" value="1"/>
</dbReference>